<feature type="non-terminal residue" evidence="1">
    <location>
        <position position="1"/>
    </location>
</feature>
<sequence>IANIVSDNLITGQFPFWFFTKFQIPWIWRWSITISQDKFNIPILERNFFYKWWNKMSSEEVQKIGNLIQTAIVKDQSNKVKEQSSQQMSMGNLKNFFQRKYTNESEDEIMVRTLDHMKNLFFSTFPAKASKDEDSSMKTSSSMGSIDSHNFDCLAEEAQTEDPTAEDFWDAMIQSMTQKVKEKAKNKNQ</sequence>
<keyword evidence="2" id="KW-1185">Reference proteome</keyword>
<name>A0A9D4ZTQ4_PEA</name>
<comment type="caution">
    <text evidence="1">The sequence shown here is derived from an EMBL/GenBank/DDBJ whole genome shotgun (WGS) entry which is preliminary data.</text>
</comment>
<gene>
    <name evidence="1" type="ORF">KIW84_070530</name>
</gene>
<protein>
    <submittedName>
        <fullName evidence="1">Uncharacterized protein</fullName>
    </submittedName>
</protein>
<reference evidence="1 2" key="1">
    <citation type="journal article" date="2022" name="Nat. Genet.">
        <title>Improved pea reference genome and pan-genome highlight genomic features and evolutionary characteristics.</title>
        <authorList>
            <person name="Yang T."/>
            <person name="Liu R."/>
            <person name="Luo Y."/>
            <person name="Hu S."/>
            <person name="Wang D."/>
            <person name="Wang C."/>
            <person name="Pandey M.K."/>
            <person name="Ge S."/>
            <person name="Xu Q."/>
            <person name="Li N."/>
            <person name="Li G."/>
            <person name="Huang Y."/>
            <person name="Saxena R.K."/>
            <person name="Ji Y."/>
            <person name="Li M."/>
            <person name="Yan X."/>
            <person name="He Y."/>
            <person name="Liu Y."/>
            <person name="Wang X."/>
            <person name="Xiang C."/>
            <person name="Varshney R.K."/>
            <person name="Ding H."/>
            <person name="Gao S."/>
            <person name="Zong X."/>
        </authorList>
    </citation>
    <scope>NUCLEOTIDE SEQUENCE [LARGE SCALE GENOMIC DNA]</scope>
    <source>
        <strain evidence="1 2">cv. Zhongwan 6</strain>
    </source>
</reference>
<evidence type="ECO:0000313" key="2">
    <source>
        <dbReference type="Proteomes" id="UP001058974"/>
    </source>
</evidence>
<organism evidence="1 2">
    <name type="scientific">Pisum sativum</name>
    <name type="common">Garden pea</name>
    <name type="synonym">Lathyrus oleraceus</name>
    <dbReference type="NCBI Taxonomy" id="3888"/>
    <lineage>
        <taxon>Eukaryota</taxon>
        <taxon>Viridiplantae</taxon>
        <taxon>Streptophyta</taxon>
        <taxon>Embryophyta</taxon>
        <taxon>Tracheophyta</taxon>
        <taxon>Spermatophyta</taxon>
        <taxon>Magnoliopsida</taxon>
        <taxon>eudicotyledons</taxon>
        <taxon>Gunneridae</taxon>
        <taxon>Pentapetalae</taxon>
        <taxon>rosids</taxon>
        <taxon>fabids</taxon>
        <taxon>Fabales</taxon>
        <taxon>Fabaceae</taxon>
        <taxon>Papilionoideae</taxon>
        <taxon>50 kb inversion clade</taxon>
        <taxon>NPAAA clade</taxon>
        <taxon>Hologalegina</taxon>
        <taxon>IRL clade</taxon>
        <taxon>Fabeae</taxon>
        <taxon>Lathyrus</taxon>
    </lineage>
</organism>
<dbReference type="AlphaFoldDB" id="A0A9D4ZTQ4"/>
<accession>A0A9D4ZTQ4</accession>
<evidence type="ECO:0000313" key="1">
    <source>
        <dbReference type="EMBL" id="KAI5383154.1"/>
    </source>
</evidence>
<dbReference type="EMBL" id="JAMSHJ010000007">
    <property type="protein sequence ID" value="KAI5383154.1"/>
    <property type="molecule type" value="Genomic_DNA"/>
</dbReference>
<proteinExistence type="predicted"/>
<dbReference type="Proteomes" id="UP001058974">
    <property type="component" value="Chromosome 7"/>
</dbReference>
<dbReference type="Gramene" id="Psat07G0053000-T1">
    <property type="protein sequence ID" value="KAI5383154.1"/>
    <property type="gene ID" value="KIW84_070530"/>
</dbReference>